<gene>
    <name evidence="5" type="ORF">GQN54_14020</name>
</gene>
<dbReference type="GO" id="GO:0016757">
    <property type="term" value="F:glycosyltransferase activity"/>
    <property type="evidence" value="ECO:0007669"/>
    <property type="project" value="UniProtKB-KW"/>
</dbReference>
<dbReference type="SUPFAM" id="SSF53448">
    <property type="entry name" value="Nucleotide-diphospho-sugar transferases"/>
    <property type="match status" value="1"/>
</dbReference>
<evidence type="ECO:0000313" key="5">
    <source>
        <dbReference type="EMBL" id="NBG67242.1"/>
    </source>
</evidence>
<dbReference type="PANTHER" id="PTHR43179">
    <property type="entry name" value="RHAMNOSYLTRANSFERASE WBBL"/>
    <property type="match status" value="1"/>
</dbReference>
<accession>A0A6N9NMX8</accession>
<comment type="similarity">
    <text evidence="1">Belongs to the glycosyltransferase 2 family.</text>
</comment>
<keyword evidence="2" id="KW-0328">Glycosyltransferase</keyword>
<dbReference type="RefSeq" id="WP_160634196.1">
    <property type="nucleotide sequence ID" value="NZ_WWNE01000018.1"/>
</dbReference>
<reference evidence="5 6" key="1">
    <citation type="submission" date="2019-12" db="EMBL/GenBank/DDBJ databases">
        <authorList>
            <person name="Zhao J."/>
        </authorList>
    </citation>
    <scope>NUCLEOTIDE SEQUENCE [LARGE SCALE GENOMIC DNA]</scope>
    <source>
        <strain evidence="5 6">S-15</strain>
    </source>
</reference>
<dbReference type="AlphaFoldDB" id="A0A6N9NMX8"/>
<dbReference type="Proteomes" id="UP000470771">
    <property type="component" value="Unassembled WGS sequence"/>
</dbReference>
<dbReference type="Gene3D" id="3.90.550.10">
    <property type="entry name" value="Spore Coat Polysaccharide Biosynthesis Protein SpsA, Chain A"/>
    <property type="match status" value="1"/>
</dbReference>
<keyword evidence="3 5" id="KW-0808">Transferase</keyword>
<dbReference type="InterPro" id="IPR029044">
    <property type="entry name" value="Nucleotide-diphossugar_trans"/>
</dbReference>
<proteinExistence type="inferred from homology"/>
<sequence length="341" mass="38889">MSKDLAIVILNWNGINHLKTFLPSVIKNSTAHRVVLADNASTDESIEYVTTHFPTVEIVENQENGGFAKGYNDALKKIDATYYCLLNSDVEVTPGWTNNPLKLLQSDANIAVCQPKIMDYTNRNYFEYAGAGGGFIDQLGYPFCRGRIFNTLEVDKNQYDDTVEIFWATGACMFIKADCFHKIGGFDASYFAHMEEIDLCWRLKNENYKIFYTGQSTVYHLGGGTLSSLSPKKTFLNFRNSLITLYKNEHVSTVKRKVFWRMCLDAIAFLKFVLEGTPSHAIAILKAHQSFYQLKRNIPHMGQNNIKTHDQIFQLSIIKEYFIKKIHYYSDLKNGKSAAVK</sequence>
<evidence type="ECO:0000256" key="3">
    <source>
        <dbReference type="ARBA" id="ARBA00022679"/>
    </source>
</evidence>
<organism evidence="5 6">
    <name type="scientific">Acidiluteibacter ferrifornacis</name>
    <dbReference type="NCBI Taxonomy" id="2692424"/>
    <lineage>
        <taxon>Bacteria</taxon>
        <taxon>Pseudomonadati</taxon>
        <taxon>Bacteroidota</taxon>
        <taxon>Flavobacteriia</taxon>
        <taxon>Flavobacteriales</taxon>
        <taxon>Cryomorphaceae</taxon>
        <taxon>Acidiluteibacter</taxon>
    </lineage>
</organism>
<keyword evidence="6" id="KW-1185">Reference proteome</keyword>
<dbReference type="EMBL" id="WWNE01000018">
    <property type="protein sequence ID" value="NBG67242.1"/>
    <property type="molecule type" value="Genomic_DNA"/>
</dbReference>
<dbReference type="CDD" id="cd04186">
    <property type="entry name" value="GT_2_like_c"/>
    <property type="match status" value="1"/>
</dbReference>
<evidence type="ECO:0000259" key="4">
    <source>
        <dbReference type="Pfam" id="PF00535"/>
    </source>
</evidence>
<dbReference type="Pfam" id="PF00535">
    <property type="entry name" value="Glycos_transf_2"/>
    <property type="match status" value="1"/>
</dbReference>
<dbReference type="PANTHER" id="PTHR43179:SF12">
    <property type="entry name" value="GALACTOFURANOSYLTRANSFERASE GLFT2"/>
    <property type="match status" value="1"/>
</dbReference>
<comment type="caution">
    <text evidence="5">The sequence shown here is derived from an EMBL/GenBank/DDBJ whole genome shotgun (WGS) entry which is preliminary data.</text>
</comment>
<evidence type="ECO:0000313" key="6">
    <source>
        <dbReference type="Proteomes" id="UP000470771"/>
    </source>
</evidence>
<evidence type="ECO:0000256" key="1">
    <source>
        <dbReference type="ARBA" id="ARBA00006739"/>
    </source>
</evidence>
<dbReference type="InterPro" id="IPR001173">
    <property type="entry name" value="Glyco_trans_2-like"/>
</dbReference>
<feature type="domain" description="Glycosyltransferase 2-like" evidence="4">
    <location>
        <begin position="7"/>
        <end position="127"/>
    </location>
</feature>
<evidence type="ECO:0000256" key="2">
    <source>
        <dbReference type="ARBA" id="ARBA00022676"/>
    </source>
</evidence>
<name>A0A6N9NMX8_9FLAO</name>
<protein>
    <submittedName>
        <fullName evidence="5">Glycosyltransferase</fullName>
    </submittedName>
</protein>